<feature type="compositionally biased region" description="Low complexity" evidence="1">
    <location>
        <begin position="280"/>
        <end position="296"/>
    </location>
</feature>
<dbReference type="AlphaFoldDB" id="A0A8D2LGR4"/>
<feature type="region of interest" description="Disordered" evidence="1">
    <location>
        <begin position="272"/>
        <end position="356"/>
    </location>
</feature>
<evidence type="ECO:0000259" key="2">
    <source>
        <dbReference type="Pfam" id="PF05018"/>
    </source>
</evidence>
<dbReference type="Pfam" id="PF05018">
    <property type="entry name" value="CFA20_dom"/>
    <property type="match status" value="1"/>
</dbReference>
<evidence type="ECO:0000313" key="4">
    <source>
        <dbReference type="Proteomes" id="UP000694545"/>
    </source>
</evidence>
<reference evidence="3" key="2">
    <citation type="submission" date="2025-09" db="UniProtKB">
        <authorList>
            <consortium name="Ensembl"/>
        </authorList>
    </citation>
    <scope>IDENTIFICATION</scope>
</reference>
<dbReference type="Proteomes" id="UP000694545">
    <property type="component" value="Unplaced"/>
</dbReference>
<organism evidence="3 4">
    <name type="scientific">Varanus komodoensis</name>
    <name type="common">Komodo dragon</name>
    <dbReference type="NCBI Taxonomy" id="61221"/>
    <lineage>
        <taxon>Eukaryota</taxon>
        <taxon>Metazoa</taxon>
        <taxon>Chordata</taxon>
        <taxon>Craniata</taxon>
        <taxon>Vertebrata</taxon>
        <taxon>Euteleostomi</taxon>
        <taxon>Lepidosauria</taxon>
        <taxon>Squamata</taxon>
        <taxon>Bifurcata</taxon>
        <taxon>Unidentata</taxon>
        <taxon>Episquamata</taxon>
        <taxon>Toxicofera</taxon>
        <taxon>Anguimorpha</taxon>
        <taxon>Paleoanguimorpha</taxon>
        <taxon>Varanoidea</taxon>
        <taxon>Varanidae</taxon>
        <taxon>Varanus</taxon>
    </lineage>
</organism>
<feature type="domain" description="CFA20" evidence="2">
    <location>
        <begin position="11"/>
        <end position="174"/>
    </location>
</feature>
<dbReference type="PANTHER" id="PTHR12458">
    <property type="entry name" value="ORF PROTEIN"/>
    <property type="match status" value="1"/>
</dbReference>
<dbReference type="InterPro" id="IPR007714">
    <property type="entry name" value="CFA20_dom"/>
</dbReference>
<evidence type="ECO:0000256" key="1">
    <source>
        <dbReference type="SAM" id="MobiDB-lite"/>
    </source>
</evidence>
<feature type="compositionally biased region" description="Basic and acidic residues" evidence="1">
    <location>
        <begin position="338"/>
        <end position="351"/>
    </location>
</feature>
<dbReference type="OMA" id="KSHIAFG"/>
<reference evidence="3" key="1">
    <citation type="submission" date="2025-08" db="UniProtKB">
        <authorList>
            <consortium name="Ensembl"/>
        </authorList>
    </citation>
    <scope>IDENTIFICATION</scope>
</reference>
<name>A0A8D2LGR4_VARKO</name>
<proteinExistence type="predicted"/>
<keyword evidence="4" id="KW-1185">Reference proteome</keyword>
<dbReference type="Ensembl" id="ENSVKKT00000022372.1">
    <property type="protein sequence ID" value="ENSVKKP00000021827.1"/>
    <property type="gene ID" value="ENSVKKG00000014562.1"/>
</dbReference>
<dbReference type="InterPro" id="IPR040441">
    <property type="entry name" value="CFA20/CFAP20DC"/>
</dbReference>
<sequence>VSFFVLLQGGPFVEIFSAQGKNPGTNWKVFGSPSVIGKEFDKEVKGFVFVLEGSSQTNKMQLPKETRQNLGLIQQFLVLQIYVPLGKDFSTELLITDLRNIKRRLYLSTIHKELSVTPLHAKIPLFMIKRKIWCNLCIDLVAFTSGIFKGAVFQSLDGIVISANCKLRKIFTLKSVPLDTADQDADGQTDMLPRACQLNSDVPQVTQLLNMNTLCPAEQKSGTQPLSSPELDHLINRGSATARNSKNQDVSHIAFGTKVLGPPPALGRRFTARASEEPGSSSATPSQCSTSTASAPPKCPASFSAVPPQHPLDEGATSMEAQLLPSSPAKKREKHKHTGLDKPSTHKKTQEGEGGQPYEWLFPDKESSQLDSSNITLMTCETSYSFLTSGLNDDQAHENKQAVEDHHEDIFTYSSKPRSAPHGKPLNLSLEGCSFPVDLRENISGRGAQMEDDFYGNESNEEYDCRNYQPDNVSASELEMLASMKRQQNEELEDNGPSRDLSASQIDNCNISISTSSDDTTTWNSCLPVPVNQGCHYQKEMNPLSHSNPRDWVNVFSPPIISPSQTLAEHAESTADLSTQGEVDFGAEEDEVLTLLYDPCLNCYFDPETGKYYELA</sequence>
<evidence type="ECO:0000313" key="3">
    <source>
        <dbReference type="Ensembl" id="ENSVKKP00000021827.1"/>
    </source>
</evidence>
<protein>
    <submittedName>
        <fullName evidence="3">Chromosome 3 open reading frame 67</fullName>
    </submittedName>
</protein>
<accession>A0A8D2LGR4</accession>